<dbReference type="Proteomes" id="UP001497680">
    <property type="component" value="Unassembled WGS sequence"/>
</dbReference>
<protein>
    <submittedName>
        <fullName evidence="1">Uncharacterized protein</fullName>
    </submittedName>
</protein>
<comment type="caution">
    <text evidence="1">The sequence shown here is derived from an EMBL/GenBank/DDBJ whole genome shotgun (WGS) entry which is preliminary data.</text>
</comment>
<evidence type="ECO:0000313" key="2">
    <source>
        <dbReference type="Proteomes" id="UP001497680"/>
    </source>
</evidence>
<keyword evidence="2" id="KW-1185">Reference proteome</keyword>
<gene>
    <name evidence="1" type="ORF">F4821DRAFT_222136</name>
</gene>
<dbReference type="EMBL" id="MU394281">
    <property type="protein sequence ID" value="KAI6093112.1"/>
    <property type="molecule type" value="Genomic_DNA"/>
</dbReference>
<organism evidence="1 2">
    <name type="scientific">Hypoxylon rubiginosum</name>
    <dbReference type="NCBI Taxonomy" id="110542"/>
    <lineage>
        <taxon>Eukaryota</taxon>
        <taxon>Fungi</taxon>
        <taxon>Dikarya</taxon>
        <taxon>Ascomycota</taxon>
        <taxon>Pezizomycotina</taxon>
        <taxon>Sordariomycetes</taxon>
        <taxon>Xylariomycetidae</taxon>
        <taxon>Xylariales</taxon>
        <taxon>Hypoxylaceae</taxon>
        <taxon>Hypoxylon</taxon>
    </lineage>
</organism>
<accession>A0ACC0DK21</accession>
<sequence length="225" mass="24393">MFLANNPRYDCVAVGALVMNGEYPYTQALIVRRAGATTLRGKWEVVFGSCKAGRTILAKAAQILFEGGGGQHTRHICLATANKHRPKQKHVEYRTDLQGMAGAPWQGRGGGMISRIQEISSAFSTVPTADDDKLRGAQEPSYRPYSSESSSKPFQEAYSSGAKWTLTAKAVTTYPLNRLIPRVGANENQSARITKSTTTCPNSDGVGLRKQHSASQQCPRRASSS</sequence>
<proteinExistence type="predicted"/>
<reference evidence="1 2" key="1">
    <citation type="journal article" date="2022" name="New Phytol.">
        <title>Ecological generalism drives hyperdiversity of secondary metabolite gene clusters in xylarialean endophytes.</title>
        <authorList>
            <person name="Franco M.E.E."/>
            <person name="Wisecaver J.H."/>
            <person name="Arnold A.E."/>
            <person name="Ju Y.M."/>
            <person name="Slot J.C."/>
            <person name="Ahrendt S."/>
            <person name="Moore L.P."/>
            <person name="Eastman K.E."/>
            <person name="Scott K."/>
            <person name="Konkel Z."/>
            <person name="Mondo S.J."/>
            <person name="Kuo A."/>
            <person name="Hayes R.D."/>
            <person name="Haridas S."/>
            <person name="Andreopoulos B."/>
            <person name="Riley R."/>
            <person name="LaButti K."/>
            <person name="Pangilinan J."/>
            <person name="Lipzen A."/>
            <person name="Amirebrahimi M."/>
            <person name="Yan J."/>
            <person name="Adam C."/>
            <person name="Keymanesh K."/>
            <person name="Ng V."/>
            <person name="Louie K."/>
            <person name="Northen T."/>
            <person name="Drula E."/>
            <person name="Henrissat B."/>
            <person name="Hsieh H.M."/>
            <person name="Youens-Clark K."/>
            <person name="Lutzoni F."/>
            <person name="Miadlikowska J."/>
            <person name="Eastwood D.C."/>
            <person name="Hamelin R.C."/>
            <person name="Grigoriev I.V."/>
            <person name="U'Ren J.M."/>
        </authorList>
    </citation>
    <scope>NUCLEOTIDE SEQUENCE [LARGE SCALE GENOMIC DNA]</scope>
    <source>
        <strain evidence="1 2">ER1909</strain>
    </source>
</reference>
<evidence type="ECO:0000313" key="1">
    <source>
        <dbReference type="EMBL" id="KAI6093112.1"/>
    </source>
</evidence>
<name>A0ACC0DK21_9PEZI</name>